<dbReference type="PANTHER" id="PTHR39181:SF1">
    <property type="entry name" value="TYROSINE-PROTEIN PHOSPHATASE YWQE"/>
    <property type="match status" value="1"/>
</dbReference>
<evidence type="ECO:0000256" key="3">
    <source>
        <dbReference type="ARBA" id="ARBA00022801"/>
    </source>
</evidence>
<proteinExistence type="inferred from homology"/>
<organism evidence="7 8">
    <name type="scientific">Faecalibacillus intestinalis</name>
    <dbReference type="NCBI Taxonomy" id="1982626"/>
    <lineage>
        <taxon>Bacteria</taxon>
        <taxon>Bacillati</taxon>
        <taxon>Bacillota</taxon>
        <taxon>Erysipelotrichia</taxon>
        <taxon>Erysipelotrichales</taxon>
        <taxon>Coprobacillaceae</taxon>
        <taxon>Faecalibacillus</taxon>
    </lineage>
</organism>
<accession>A0A2T3FPT9</accession>
<evidence type="ECO:0000256" key="2">
    <source>
        <dbReference type="ARBA" id="ARBA00013064"/>
    </source>
</evidence>
<evidence type="ECO:0000256" key="1">
    <source>
        <dbReference type="ARBA" id="ARBA00005750"/>
    </source>
</evidence>
<dbReference type="Proteomes" id="UP000240974">
    <property type="component" value="Unassembled WGS sequence"/>
</dbReference>
<dbReference type="InterPro" id="IPR016667">
    <property type="entry name" value="Caps_polysacc_synth_CpsB/CapC"/>
</dbReference>
<dbReference type="Gene3D" id="3.20.20.140">
    <property type="entry name" value="Metal-dependent hydrolases"/>
    <property type="match status" value="1"/>
</dbReference>
<keyword evidence="8" id="KW-1185">Reference proteome</keyword>
<protein>
    <recommendedName>
        <fullName evidence="2">protein-tyrosine-phosphatase</fullName>
        <ecNumber evidence="2">3.1.3.48</ecNumber>
    </recommendedName>
</protein>
<evidence type="ECO:0000313" key="7">
    <source>
        <dbReference type="EMBL" id="PST37297.1"/>
    </source>
</evidence>
<evidence type="ECO:0000256" key="4">
    <source>
        <dbReference type="ARBA" id="ARBA00022912"/>
    </source>
</evidence>
<dbReference type="RefSeq" id="WP_107030477.1">
    <property type="nucleotide sequence ID" value="NZ_JADPGY010000008.1"/>
</dbReference>
<keyword evidence="4" id="KW-0904">Protein phosphatase</keyword>
<dbReference type="AlphaFoldDB" id="A0A2T3FPT9"/>
<dbReference type="EC" id="3.1.3.48" evidence="2"/>
<reference evidence="7 8" key="1">
    <citation type="journal article" date="2019" name="Int. J. Syst. Evol. Microbiol.">
        <title>Faecalibacillus intestinalis gen. nov., sp. nov. and Faecalibacillus faecis sp. nov., isolated from human faeces.</title>
        <authorList>
            <person name="Seo B."/>
            <person name="Jeon K."/>
            <person name="Baek I."/>
            <person name="Lee Y.M."/>
            <person name="Baek K."/>
            <person name="Ko G."/>
        </authorList>
    </citation>
    <scope>NUCLEOTIDE SEQUENCE [LARGE SCALE GENOMIC DNA]</scope>
    <source>
        <strain evidence="7 8">SNUG30099</strain>
    </source>
</reference>
<sequence>MSFIDIHGHYAWNIDDGMPSYEDARKALELARENRISAIVATPHVTPGVHTKDDIHDFIQRIDDLRMLATEYNIDILDGCELFLNHDYQKALDQNLFIPIENTQYVLVEFDVRKEIGNEQEIEERLYDVQFKGYTPIIAHVERYFKNGLDIERVNSFIESGCIIQVNATSFLGYHGKQAKKIAFQLLDEGLIHVIATDTHRATGSRKPCLNKIFYLLEKKYNYHAIHTLMSENPLHILKNEWLEPVYARESFFKKLAKKLKSK</sequence>
<dbReference type="GO" id="GO:0004725">
    <property type="term" value="F:protein tyrosine phosphatase activity"/>
    <property type="evidence" value="ECO:0007669"/>
    <property type="project" value="UniProtKB-EC"/>
</dbReference>
<dbReference type="SUPFAM" id="SSF89550">
    <property type="entry name" value="PHP domain-like"/>
    <property type="match status" value="1"/>
</dbReference>
<dbReference type="PIRSF" id="PIRSF016557">
    <property type="entry name" value="Caps_synth_CpsB"/>
    <property type="match status" value="1"/>
</dbReference>
<dbReference type="InterPro" id="IPR016195">
    <property type="entry name" value="Pol/histidinol_Pase-like"/>
</dbReference>
<dbReference type="Pfam" id="PF19567">
    <property type="entry name" value="CpsB_CapC"/>
    <property type="match status" value="1"/>
</dbReference>
<reference evidence="6" key="2">
    <citation type="submission" date="2022-06" db="EMBL/GenBank/DDBJ databases">
        <title>Isolation of gut microbiota from human fecal samples.</title>
        <authorList>
            <person name="Pamer E.G."/>
            <person name="Barat B."/>
            <person name="Waligurski E."/>
            <person name="Medina S."/>
            <person name="Paddock L."/>
            <person name="Mostad J."/>
        </authorList>
    </citation>
    <scope>NUCLEOTIDE SEQUENCE</scope>
    <source>
        <strain evidence="6">DFI.6.24</strain>
    </source>
</reference>
<evidence type="ECO:0000256" key="5">
    <source>
        <dbReference type="ARBA" id="ARBA00051722"/>
    </source>
</evidence>
<dbReference type="EMBL" id="PYLQ01000022">
    <property type="protein sequence ID" value="PST37297.1"/>
    <property type="molecule type" value="Genomic_DNA"/>
</dbReference>
<dbReference type="EMBL" id="JANGBO010000003">
    <property type="protein sequence ID" value="MCQ5061394.1"/>
    <property type="molecule type" value="Genomic_DNA"/>
</dbReference>
<name>A0A2T3FPT9_9FIRM</name>
<dbReference type="PANTHER" id="PTHR39181">
    <property type="entry name" value="TYROSINE-PROTEIN PHOSPHATASE YWQE"/>
    <property type="match status" value="1"/>
</dbReference>
<comment type="catalytic activity">
    <reaction evidence="5">
        <text>O-phospho-L-tyrosyl-[protein] + H2O = L-tyrosyl-[protein] + phosphate</text>
        <dbReference type="Rhea" id="RHEA:10684"/>
        <dbReference type="Rhea" id="RHEA-COMP:10136"/>
        <dbReference type="Rhea" id="RHEA-COMP:20101"/>
        <dbReference type="ChEBI" id="CHEBI:15377"/>
        <dbReference type="ChEBI" id="CHEBI:43474"/>
        <dbReference type="ChEBI" id="CHEBI:46858"/>
        <dbReference type="ChEBI" id="CHEBI:61978"/>
        <dbReference type="EC" id="3.1.3.48"/>
    </reaction>
</comment>
<evidence type="ECO:0000313" key="6">
    <source>
        <dbReference type="EMBL" id="MCQ5061394.1"/>
    </source>
</evidence>
<keyword evidence="3" id="KW-0378">Hydrolase</keyword>
<gene>
    <name evidence="7" type="ORF">C7U54_12140</name>
    <name evidence="6" type="ORF">NE542_06055</name>
</gene>
<comment type="caution">
    <text evidence="7">The sequence shown here is derived from an EMBL/GenBank/DDBJ whole genome shotgun (WGS) entry which is preliminary data.</text>
</comment>
<evidence type="ECO:0000313" key="8">
    <source>
        <dbReference type="Proteomes" id="UP000240974"/>
    </source>
</evidence>
<dbReference type="GO" id="GO:0030145">
    <property type="term" value="F:manganese ion binding"/>
    <property type="evidence" value="ECO:0007669"/>
    <property type="project" value="InterPro"/>
</dbReference>
<dbReference type="Proteomes" id="UP001204814">
    <property type="component" value="Unassembled WGS sequence"/>
</dbReference>
<comment type="similarity">
    <text evidence="1">Belongs to the metallo-dependent hydrolases superfamily. CpsB/CapC family.</text>
</comment>